<feature type="signal peptide" evidence="1">
    <location>
        <begin position="1"/>
        <end position="27"/>
    </location>
</feature>
<keyword evidence="3" id="KW-0614">Plasmid</keyword>
<dbReference type="eggNOG" id="ENOG5032X1X">
    <property type="taxonomic scope" value="Bacteria"/>
</dbReference>
<dbReference type="OrthoDB" id="5496525at2"/>
<evidence type="ECO:0000256" key="1">
    <source>
        <dbReference type="SAM" id="SignalP"/>
    </source>
</evidence>
<dbReference type="HOGENOM" id="CLU_599579_0_0_0"/>
<dbReference type="PROSITE" id="PS51318">
    <property type="entry name" value="TAT"/>
    <property type="match status" value="1"/>
</dbReference>
<evidence type="ECO:0000313" key="4">
    <source>
        <dbReference type="Proteomes" id="UP000019151"/>
    </source>
</evidence>
<evidence type="ECO:0000259" key="2">
    <source>
        <dbReference type="Pfam" id="PF25046"/>
    </source>
</evidence>
<dbReference type="InParanoid" id="W0RQN4"/>
<dbReference type="PROSITE" id="PS51257">
    <property type="entry name" value="PROKAR_LIPOPROTEIN"/>
    <property type="match status" value="1"/>
</dbReference>
<dbReference type="RefSeq" id="WP_025414595.1">
    <property type="nucleotide sequence ID" value="NZ_CP007130.1"/>
</dbReference>
<evidence type="ECO:0000313" key="3">
    <source>
        <dbReference type="EMBL" id="AHG93289.1"/>
    </source>
</evidence>
<dbReference type="AlphaFoldDB" id="W0RQN4"/>
<dbReference type="CDD" id="cd21179">
    <property type="entry name" value="LIC_1098-like"/>
    <property type="match status" value="1"/>
</dbReference>
<accession>W0RQN4</accession>
<feature type="chain" id="PRO_5004794440" description="DUF7790 domain-containing protein" evidence="1">
    <location>
        <begin position="28"/>
        <end position="456"/>
    </location>
</feature>
<dbReference type="Proteomes" id="UP000019151">
    <property type="component" value="Plasmid 2"/>
</dbReference>
<sequence>MNQPTRRSFLVVCLAATAAAAAGASCAAPRTAPTPSRSATASLSDREFWELFTRASEPGGSFLSENFVSNELAFQNPIRPLQRVVRTGDAYLGVGPEQNFTYIANLDPGIAIIFDIRRQNAMAQLMYKALFELSPTRAAFLARLLSRAPAGTPARDAGAAELFDGVMAAPRSDSLYRVNLAAVVHRLTRTHGFALDSSDIASIEHVYRTFYDAGADIDYAYSPGRPAIGVYPTLADLQRSTNAEGEHLAFLADERRYQAVRALELRNLVVPIVGDFAGPTAIRAVGAWLASRRVNVGAFYVSNVEQYLFQRADGGRAFYANVATLPTDSTTTFIRSVPRFPAASFVTGGAAVAPQYDVQVRDSGNASIIEITRYSDGRRVTTRSVDTSATRPRSALQVFRALQPPTQPGVPSGPRVLRSALFSGTAPLRETVQRVLSGAIATYADLIASTRTDGAP</sequence>
<reference evidence="3 4" key="1">
    <citation type="journal article" date="2014" name="Genome Announc.">
        <title>Genome Sequence and Methylome of Soil Bacterium Gemmatirosa kalamazoonensis KBS708T, a Member of the Rarely Cultivated Gemmatimonadetes Phylum.</title>
        <authorList>
            <person name="Debruyn J.M."/>
            <person name="Radosevich M."/>
            <person name="Wommack K.E."/>
            <person name="Polson S.W."/>
            <person name="Hauser L.J."/>
            <person name="Fawaz M.N."/>
            <person name="Korlach J."/>
            <person name="Tsai Y.C."/>
        </authorList>
    </citation>
    <scope>NUCLEOTIDE SEQUENCE [LARGE SCALE GENOMIC DNA]</scope>
    <source>
        <strain evidence="3 4">KBS708</strain>
        <plasmid evidence="4">Plasmid 2</plasmid>
    </source>
</reference>
<gene>
    <name evidence="3" type="ORF">J421_5754</name>
</gene>
<proteinExistence type="predicted"/>
<dbReference type="KEGG" id="gba:J421_5754"/>
<organism evidence="3 4">
    <name type="scientific">Gemmatirosa kalamazoonensis</name>
    <dbReference type="NCBI Taxonomy" id="861299"/>
    <lineage>
        <taxon>Bacteria</taxon>
        <taxon>Pseudomonadati</taxon>
        <taxon>Gemmatimonadota</taxon>
        <taxon>Gemmatimonadia</taxon>
        <taxon>Gemmatimonadales</taxon>
        <taxon>Gemmatimonadaceae</taxon>
        <taxon>Gemmatirosa</taxon>
    </lineage>
</organism>
<name>W0RQN4_9BACT</name>
<keyword evidence="1" id="KW-0732">Signal</keyword>
<dbReference type="EMBL" id="CP007130">
    <property type="protein sequence ID" value="AHG93289.1"/>
    <property type="molecule type" value="Genomic_DNA"/>
</dbReference>
<feature type="domain" description="DUF7790" evidence="2">
    <location>
        <begin position="83"/>
        <end position="339"/>
    </location>
</feature>
<keyword evidence="4" id="KW-1185">Reference proteome</keyword>
<dbReference type="Pfam" id="PF25046">
    <property type="entry name" value="DUF7790"/>
    <property type="match status" value="1"/>
</dbReference>
<geneLocation type="plasmid" evidence="3 4">
    <name>2</name>
</geneLocation>
<dbReference type="InterPro" id="IPR056692">
    <property type="entry name" value="DUF7790"/>
</dbReference>
<protein>
    <recommendedName>
        <fullName evidence="2">DUF7790 domain-containing protein</fullName>
    </recommendedName>
</protein>
<dbReference type="InterPro" id="IPR006311">
    <property type="entry name" value="TAT_signal"/>
</dbReference>